<evidence type="ECO:0000313" key="11">
    <source>
        <dbReference type="EMBL" id="MBO1519368.1"/>
    </source>
</evidence>
<dbReference type="PANTHER" id="PTHR30616">
    <property type="entry name" value="UNCHARACTERIZED PROTEIN YFIH"/>
    <property type="match status" value="1"/>
</dbReference>
<evidence type="ECO:0000256" key="4">
    <source>
        <dbReference type="ARBA" id="ARBA00022723"/>
    </source>
</evidence>
<keyword evidence="5" id="KW-0378">Hydrolase</keyword>
<dbReference type="Gene3D" id="3.60.140.10">
    <property type="entry name" value="CNF1/YfiH-like putative cysteine hydrolases"/>
    <property type="match status" value="1"/>
</dbReference>
<sequence>MSVIQPCWPAPANVHSAQTTRLGGVSQPPFASLNLGTHVGDNLTDVAANRARLAERLRLSTPPLWLEQVHGTRVLTLPDESGNLIADAVVSHTSEQVCTIMTADCLPVLFCDTAGSVVAAAHAGWRGLAAGVLEATLTAMQVDAAAVMAWLGPAIGPSAFEVGGEVRAAFMANSPQAANAFVAHGDPSADKWLADIYQLARLTLGNAGVSQIYGGEYCTYTDSERFFSYRRDQQTGRQASLIWLE</sequence>
<evidence type="ECO:0000256" key="3">
    <source>
        <dbReference type="ARBA" id="ARBA00022679"/>
    </source>
</evidence>
<evidence type="ECO:0000256" key="10">
    <source>
        <dbReference type="RuleBase" id="RU361274"/>
    </source>
</evidence>
<reference evidence="11 12" key="1">
    <citation type="submission" date="2021-03" db="EMBL/GenBank/DDBJ databases">
        <title>Oceanisphaera sp. nov., isolated from the intestine.</title>
        <authorList>
            <person name="Zhao L.-H."/>
            <person name="Shi L.-F."/>
        </authorList>
    </citation>
    <scope>NUCLEOTIDE SEQUENCE [LARGE SCALE GENOMIC DNA]</scope>
    <source>
        <strain evidence="11 12">DM8</strain>
    </source>
</reference>
<dbReference type="Proteomes" id="UP000664882">
    <property type="component" value="Unassembled WGS sequence"/>
</dbReference>
<evidence type="ECO:0000256" key="1">
    <source>
        <dbReference type="ARBA" id="ARBA00000553"/>
    </source>
</evidence>
<dbReference type="NCBIfam" id="TIGR00726">
    <property type="entry name" value="peptidoglycan editing factor PgeF"/>
    <property type="match status" value="1"/>
</dbReference>
<comment type="catalytic activity">
    <reaction evidence="8">
        <text>adenosine + phosphate = alpha-D-ribose 1-phosphate + adenine</text>
        <dbReference type="Rhea" id="RHEA:27642"/>
        <dbReference type="ChEBI" id="CHEBI:16335"/>
        <dbReference type="ChEBI" id="CHEBI:16708"/>
        <dbReference type="ChEBI" id="CHEBI:43474"/>
        <dbReference type="ChEBI" id="CHEBI:57720"/>
        <dbReference type="EC" id="2.4.2.1"/>
    </reaction>
    <physiologicalReaction direction="left-to-right" evidence="8">
        <dbReference type="Rhea" id="RHEA:27643"/>
    </physiologicalReaction>
</comment>
<dbReference type="CDD" id="cd16833">
    <property type="entry name" value="YfiH"/>
    <property type="match status" value="1"/>
</dbReference>
<dbReference type="SUPFAM" id="SSF64438">
    <property type="entry name" value="CNF1/YfiH-like putative cysteine hydrolases"/>
    <property type="match status" value="1"/>
</dbReference>
<evidence type="ECO:0000256" key="5">
    <source>
        <dbReference type="ARBA" id="ARBA00022801"/>
    </source>
</evidence>
<proteinExistence type="inferred from homology"/>
<keyword evidence="4" id="KW-0479">Metal-binding</keyword>
<evidence type="ECO:0000313" key="12">
    <source>
        <dbReference type="Proteomes" id="UP000664882"/>
    </source>
</evidence>
<keyword evidence="6" id="KW-0862">Zinc</keyword>
<evidence type="ECO:0000256" key="8">
    <source>
        <dbReference type="ARBA" id="ARBA00048968"/>
    </source>
</evidence>
<keyword evidence="12" id="KW-1185">Reference proteome</keyword>
<gene>
    <name evidence="11" type="primary">pgeF</name>
    <name evidence="11" type="ORF">J3U76_06955</name>
</gene>
<dbReference type="PANTHER" id="PTHR30616:SF2">
    <property type="entry name" value="PURINE NUCLEOSIDE PHOSPHORYLASE LACC1"/>
    <property type="match status" value="1"/>
</dbReference>
<comment type="similarity">
    <text evidence="2 10">Belongs to the purine nucleoside phosphorylase YfiH/LACC1 family.</text>
</comment>
<dbReference type="InterPro" id="IPR038371">
    <property type="entry name" value="Cu_polyphenol_OxRdtase_sf"/>
</dbReference>
<dbReference type="InterPro" id="IPR011324">
    <property type="entry name" value="Cytotoxic_necrot_fac-like_cat"/>
</dbReference>
<comment type="catalytic activity">
    <reaction evidence="7">
        <text>adenosine + H2O + H(+) = inosine + NH4(+)</text>
        <dbReference type="Rhea" id="RHEA:24408"/>
        <dbReference type="ChEBI" id="CHEBI:15377"/>
        <dbReference type="ChEBI" id="CHEBI:15378"/>
        <dbReference type="ChEBI" id="CHEBI:16335"/>
        <dbReference type="ChEBI" id="CHEBI:17596"/>
        <dbReference type="ChEBI" id="CHEBI:28938"/>
        <dbReference type="EC" id="3.5.4.4"/>
    </reaction>
    <physiologicalReaction direction="left-to-right" evidence="7">
        <dbReference type="Rhea" id="RHEA:24409"/>
    </physiologicalReaction>
</comment>
<evidence type="ECO:0000256" key="2">
    <source>
        <dbReference type="ARBA" id="ARBA00007353"/>
    </source>
</evidence>
<evidence type="ECO:0000256" key="7">
    <source>
        <dbReference type="ARBA" id="ARBA00047989"/>
    </source>
</evidence>
<accession>A0ABS3NFK9</accession>
<evidence type="ECO:0000256" key="9">
    <source>
        <dbReference type="ARBA" id="ARBA00049893"/>
    </source>
</evidence>
<dbReference type="RefSeq" id="WP_208005216.1">
    <property type="nucleotide sequence ID" value="NZ_JAGDFX010000006.1"/>
</dbReference>
<comment type="catalytic activity">
    <reaction evidence="1">
        <text>inosine + phosphate = alpha-D-ribose 1-phosphate + hypoxanthine</text>
        <dbReference type="Rhea" id="RHEA:27646"/>
        <dbReference type="ChEBI" id="CHEBI:17368"/>
        <dbReference type="ChEBI" id="CHEBI:17596"/>
        <dbReference type="ChEBI" id="CHEBI:43474"/>
        <dbReference type="ChEBI" id="CHEBI:57720"/>
        <dbReference type="EC" id="2.4.2.1"/>
    </reaction>
    <physiologicalReaction direction="left-to-right" evidence="1">
        <dbReference type="Rhea" id="RHEA:27647"/>
    </physiologicalReaction>
</comment>
<keyword evidence="3" id="KW-0808">Transferase</keyword>
<organism evidence="11 12">
    <name type="scientific">Oceanisphaera pacifica</name>
    <dbReference type="NCBI Taxonomy" id="2818389"/>
    <lineage>
        <taxon>Bacteria</taxon>
        <taxon>Pseudomonadati</taxon>
        <taxon>Pseudomonadota</taxon>
        <taxon>Gammaproteobacteria</taxon>
        <taxon>Aeromonadales</taxon>
        <taxon>Aeromonadaceae</taxon>
        <taxon>Oceanisphaera</taxon>
    </lineage>
</organism>
<dbReference type="InterPro" id="IPR003730">
    <property type="entry name" value="Cu_polyphenol_OxRdtase"/>
</dbReference>
<dbReference type="EMBL" id="JAGDFX010000006">
    <property type="protein sequence ID" value="MBO1519368.1"/>
    <property type="molecule type" value="Genomic_DNA"/>
</dbReference>
<dbReference type="Pfam" id="PF02578">
    <property type="entry name" value="Cu-oxidase_4"/>
    <property type="match status" value="1"/>
</dbReference>
<evidence type="ECO:0000256" key="6">
    <source>
        <dbReference type="ARBA" id="ARBA00022833"/>
    </source>
</evidence>
<protein>
    <recommendedName>
        <fullName evidence="10">Purine nucleoside phosphorylase</fullName>
    </recommendedName>
</protein>
<comment type="catalytic activity">
    <reaction evidence="9">
        <text>S-methyl-5'-thioadenosine + phosphate = 5-(methylsulfanyl)-alpha-D-ribose 1-phosphate + adenine</text>
        <dbReference type="Rhea" id="RHEA:11852"/>
        <dbReference type="ChEBI" id="CHEBI:16708"/>
        <dbReference type="ChEBI" id="CHEBI:17509"/>
        <dbReference type="ChEBI" id="CHEBI:43474"/>
        <dbReference type="ChEBI" id="CHEBI:58533"/>
        <dbReference type="EC" id="2.4.2.28"/>
    </reaction>
    <physiologicalReaction direction="left-to-right" evidence="9">
        <dbReference type="Rhea" id="RHEA:11853"/>
    </physiologicalReaction>
</comment>
<name>A0ABS3NFK9_9GAMM</name>
<comment type="caution">
    <text evidence="11">The sequence shown here is derived from an EMBL/GenBank/DDBJ whole genome shotgun (WGS) entry which is preliminary data.</text>
</comment>